<evidence type="ECO:0000256" key="1">
    <source>
        <dbReference type="ARBA" id="ARBA00001946"/>
    </source>
</evidence>
<evidence type="ECO:0000256" key="3">
    <source>
        <dbReference type="ARBA" id="ARBA00022694"/>
    </source>
</evidence>
<dbReference type="GO" id="GO:0003723">
    <property type="term" value="F:RNA binding"/>
    <property type="evidence" value="ECO:0007669"/>
    <property type="project" value="UniProtKB-KW"/>
</dbReference>
<dbReference type="Pfam" id="PF01743">
    <property type="entry name" value="PolyA_pol"/>
    <property type="match status" value="1"/>
</dbReference>
<evidence type="ECO:0000256" key="8">
    <source>
        <dbReference type="ARBA" id="ARBA00022840"/>
    </source>
</evidence>
<dbReference type="GO" id="GO:0001680">
    <property type="term" value="P:tRNA 3'-terminal CCA addition"/>
    <property type="evidence" value="ECO:0007669"/>
    <property type="project" value="InterPro"/>
</dbReference>
<dbReference type="Gene3D" id="1.10.3090.10">
    <property type="entry name" value="cca-adding enzyme, domain 2"/>
    <property type="match status" value="1"/>
</dbReference>
<dbReference type="InterPro" id="IPR043519">
    <property type="entry name" value="NT_sf"/>
</dbReference>
<keyword evidence="8" id="KW-0067">ATP-binding</keyword>
<keyword evidence="9" id="KW-0460">Magnesium</keyword>
<accession>A0A4Y8UIR3</accession>
<dbReference type="SUPFAM" id="SSF81301">
    <property type="entry name" value="Nucleotidyltransferase"/>
    <property type="match status" value="1"/>
</dbReference>
<proteinExistence type="inferred from homology"/>
<comment type="cofactor">
    <cofactor evidence="1">
        <name>Mg(2+)</name>
        <dbReference type="ChEBI" id="CHEBI:18420"/>
    </cofactor>
</comment>
<evidence type="ECO:0008006" key="16">
    <source>
        <dbReference type="Google" id="ProtNLM"/>
    </source>
</evidence>
<evidence type="ECO:0000256" key="6">
    <source>
        <dbReference type="ARBA" id="ARBA00022741"/>
    </source>
</evidence>
<name>A0A4Y8UIR3_9GAMM</name>
<evidence type="ECO:0000259" key="12">
    <source>
        <dbReference type="Pfam" id="PF01743"/>
    </source>
</evidence>
<evidence type="ECO:0000256" key="4">
    <source>
        <dbReference type="ARBA" id="ARBA00022695"/>
    </source>
</evidence>
<keyword evidence="6" id="KW-0547">Nucleotide-binding</keyword>
<dbReference type="InterPro" id="IPR032828">
    <property type="entry name" value="PolyA_RNA-bd"/>
</dbReference>
<evidence type="ECO:0000256" key="2">
    <source>
        <dbReference type="ARBA" id="ARBA00022679"/>
    </source>
</evidence>
<dbReference type="SUPFAM" id="SSF81891">
    <property type="entry name" value="Poly A polymerase C-terminal region-like"/>
    <property type="match status" value="1"/>
</dbReference>
<dbReference type="GO" id="GO:0046872">
    <property type="term" value="F:metal ion binding"/>
    <property type="evidence" value="ECO:0007669"/>
    <property type="project" value="UniProtKB-KW"/>
</dbReference>
<dbReference type="Proteomes" id="UP000298133">
    <property type="component" value="Unassembled WGS sequence"/>
</dbReference>
<feature type="domain" description="Poly A polymerase head" evidence="12">
    <location>
        <begin position="12"/>
        <end position="130"/>
    </location>
</feature>
<dbReference type="PANTHER" id="PTHR47545">
    <property type="entry name" value="MULTIFUNCTIONAL CCA PROTEIN"/>
    <property type="match status" value="1"/>
</dbReference>
<keyword evidence="4" id="KW-0548">Nucleotidyltransferase</keyword>
<dbReference type="InterPro" id="IPR012006">
    <property type="entry name" value="CCA_bact"/>
</dbReference>
<keyword evidence="7" id="KW-0692">RNA repair</keyword>
<dbReference type="EMBL" id="SPIA01000001">
    <property type="protein sequence ID" value="TFH68746.1"/>
    <property type="molecule type" value="Genomic_DNA"/>
</dbReference>
<keyword evidence="5" id="KW-0479">Metal-binding</keyword>
<reference evidence="14 15" key="1">
    <citation type="submission" date="2019-03" db="EMBL/GenBank/DDBJ databases">
        <title>Draft genome of Gammaproteobacteria bacterium LSUCC0057, a member of the SAR92 clade.</title>
        <authorList>
            <person name="Lanclos V.C."/>
            <person name="Doiron C."/>
            <person name="Henson M.W."/>
            <person name="Thrash J.C."/>
        </authorList>
    </citation>
    <scope>NUCLEOTIDE SEQUENCE [LARGE SCALE GENOMIC DNA]</scope>
    <source>
        <strain evidence="14 15">LSUCC0057</strain>
    </source>
</reference>
<keyword evidence="10 11" id="KW-0694">RNA-binding</keyword>
<evidence type="ECO:0000256" key="10">
    <source>
        <dbReference type="ARBA" id="ARBA00022884"/>
    </source>
</evidence>
<dbReference type="PIRSF" id="PIRSF000813">
    <property type="entry name" value="CCA_bact"/>
    <property type="match status" value="1"/>
</dbReference>
<comment type="caution">
    <text evidence="14">The sequence shown here is derived from an EMBL/GenBank/DDBJ whole genome shotgun (WGS) entry which is preliminary data.</text>
</comment>
<evidence type="ECO:0000256" key="9">
    <source>
        <dbReference type="ARBA" id="ARBA00022842"/>
    </source>
</evidence>
<evidence type="ECO:0000256" key="11">
    <source>
        <dbReference type="RuleBase" id="RU003953"/>
    </source>
</evidence>
<dbReference type="GO" id="GO:0042245">
    <property type="term" value="P:RNA repair"/>
    <property type="evidence" value="ECO:0007669"/>
    <property type="project" value="UniProtKB-KW"/>
</dbReference>
<dbReference type="InterPro" id="IPR002646">
    <property type="entry name" value="PolA_pol_head_dom"/>
</dbReference>
<sequence length="387" mass="41986">MTNSPLDALNRYRVGGAVRDRLLGYPSNETDWVVVGATPEQLVAAGLTPVGRDFPVFIDPASGDEYALARTERKSGHGYHGFNFYAAADVTLEQDLQRRDLTVNAIAEDANGELTDPCGGVSDLQHRLLRHISPAFCEDPLRVLRVARFAARYHHLGFTVAPQTLALMQQISASGELQYLSAERVWRETDRALGERDGAIYVQTLVQCGAFEKLFAELAGSPVKQEQLCETLAAADRAGHNSAEKFALLCARASDAGCTPRSDNHSIEQLCKRLRTPTKTRQLTLQLCRFGPALRAPHSLSAEQLLAALQGSGGLKSADKLAQLLHCAARLPQPPLATDSEQLLTLQQSLAQISIADIVAAGASGQEIGETLYQRQLESVQALLESH</sequence>
<keyword evidence="15" id="KW-1185">Reference proteome</keyword>
<keyword evidence="3" id="KW-0819">tRNA processing</keyword>
<dbReference type="GO" id="GO:0004810">
    <property type="term" value="F:CCA tRNA nucleotidyltransferase activity"/>
    <property type="evidence" value="ECO:0007669"/>
    <property type="project" value="InterPro"/>
</dbReference>
<dbReference type="Gene3D" id="3.30.460.10">
    <property type="entry name" value="Beta Polymerase, domain 2"/>
    <property type="match status" value="1"/>
</dbReference>
<feature type="domain" description="tRNA nucleotidyltransferase/poly(A) polymerase RNA and SrmB- binding" evidence="13">
    <location>
        <begin position="157"/>
        <end position="218"/>
    </location>
</feature>
<dbReference type="PANTHER" id="PTHR47545:SF1">
    <property type="entry name" value="MULTIFUNCTIONAL CCA PROTEIN"/>
    <property type="match status" value="1"/>
</dbReference>
<dbReference type="AlphaFoldDB" id="A0A4Y8UIR3"/>
<evidence type="ECO:0000313" key="15">
    <source>
        <dbReference type="Proteomes" id="UP000298133"/>
    </source>
</evidence>
<dbReference type="OrthoDB" id="9805698at2"/>
<evidence type="ECO:0000313" key="14">
    <source>
        <dbReference type="EMBL" id="TFH68746.1"/>
    </source>
</evidence>
<gene>
    <name evidence="14" type="ORF">E3W66_01975</name>
</gene>
<comment type="similarity">
    <text evidence="11">Belongs to the tRNA nucleotidyltransferase/poly(A) polymerase family.</text>
</comment>
<evidence type="ECO:0000256" key="7">
    <source>
        <dbReference type="ARBA" id="ARBA00022800"/>
    </source>
</evidence>
<organism evidence="14 15">
    <name type="scientific">Gammaproteobacteria bacterium LSUCC0057</name>
    <dbReference type="NCBI Taxonomy" id="2559237"/>
    <lineage>
        <taxon>Bacteria</taxon>
        <taxon>Pseudomonadati</taxon>
        <taxon>Pseudomonadota</taxon>
        <taxon>Gammaproteobacteria</taxon>
        <taxon>Cellvibrionales</taxon>
        <taxon>Porticoccaceae</taxon>
        <taxon>SAR92 clade</taxon>
    </lineage>
</organism>
<protein>
    <recommendedName>
        <fullName evidence="16">CCA tRNA nucleotidyltransferase</fullName>
    </recommendedName>
</protein>
<evidence type="ECO:0000259" key="13">
    <source>
        <dbReference type="Pfam" id="PF12627"/>
    </source>
</evidence>
<keyword evidence="2 11" id="KW-0808">Transferase</keyword>
<dbReference type="GO" id="GO:0005524">
    <property type="term" value="F:ATP binding"/>
    <property type="evidence" value="ECO:0007669"/>
    <property type="project" value="UniProtKB-KW"/>
</dbReference>
<dbReference type="Pfam" id="PF12627">
    <property type="entry name" value="PolyA_pol_RNAbd"/>
    <property type="match status" value="1"/>
</dbReference>
<evidence type="ECO:0000256" key="5">
    <source>
        <dbReference type="ARBA" id="ARBA00022723"/>
    </source>
</evidence>
<dbReference type="InterPro" id="IPR050124">
    <property type="entry name" value="tRNA_CCA-adding_enzyme"/>
</dbReference>